<sequence length="42" mass="5119">MVKLRSSLLLTFIIFRKGIKISFYIVIYLTIQGWLYYSIFRN</sequence>
<keyword evidence="1" id="KW-0812">Transmembrane</keyword>
<reference evidence="2" key="1">
    <citation type="journal article" date="2017" name="J. Phycol.">
        <title>Analysis of chloroplast genomes and a supermatrix inform reclassification of the Rhodomelaceae (Rhodophyta).</title>
        <authorList>
            <person name="Diaz-Tapia P."/>
            <person name="Maggs C.A."/>
            <person name="West J.A."/>
            <person name="Verbruggen H."/>
        </authorList>
    </citation>
    <scope>NUCLEOTIDE SEQUENCE</scope>
    <source>
        <strain evidence="2">PD644</strain>
    </source>
</reference>
<protein>
    <submittedName>
        <fullName evidence="2">Uncharacterized protein</fullName>
    </submittedName>
</protein>
<dbReference type="RefSeq" id="YP_009395280.1">
    <property type="nucleotide sequence ID" value="NC_035276.1"/>
</dbReference>
<proteinExistence type="predicted"/>
<dbReference type="EMBL" id="MF101430">
    <property type="protein sequence ID" value="ARW64048.1"/>
    <property type="molecule type" value="Genomic_DNA"/>
</dbReference>
<geneLocation type="chloroplast" evidence="2"/>
<dbReference type="GeneID" id="33357279"/>
<organism evidence="2">
    <name type="scientific">Alsidium seaforthii</name>
    <dbReference type="NCBI Taxonomy" id="2007182"/>
    <lineage>
        <taxon>Eukaryota</taxon>
        <taxon>Rhodophyta</taxon>
        <taxon>Florideophyceae</taxon>
        <taxon>Rhodymeniophycidae</taxon>
        <taxon>Ceramiales</taxon>
        <taxon>Rhodomelaceae</taxon>
        <taxon>Polysiphonioideae</taxon>
        <taxon>Alsidium</taxon>
    </lineage>
</organism>
<keyword evidence="2" id="KW-0934">Plastid</keyword>
<accession>A0A1Z1MD90</accession>
<keyword evidence="1" id="KW-1133">Transmembrane helix</keyword>
<evidence type="ECO:0000313" key="2">
    <source>
        <dbReference type="EMBL" id="ARW64048.1"/>
    </source>
</evidence>
<gene>
    <name evidence="2" type="primary">orf42</name>
</gene>
<keyword evidence="2" id="KW-0150">Chloroplast</keyword>
<name>A0A1Z1MD90_9FLOR</name>
<keyword evidence="1" id="KW-0472">Membrane</keyword>
<feature type="transmembrane region" description="Helical" evidence="1">
    <location>
        <begin position="21"/>
        <end position="39"/>
    </location>
</feature>
<evidence type="ECO:0000256" key="1">
    <source>
        <dbReference type="SAM" id="Phobius"/>
    </source>
</evidence>
<dbReference type="AlphaFoldDB" id="A0A1Z1MD90"/>